<keyword evidence="2" id="KW-1185">Reference proteome</keyword>
<evidence type="ECO:0000313" key="2">
    <source>
        <dbReference type="Proteomes" id="UP000222366"/>
    </source>
</evidence>
<dbReference type="EMBL" id="NJAJ01000004">
    <property type="protein sequence ID" value="PHM67233.1"/>
    <property type="molecule type" value="Genomic_DNA"/>
</dbReference>
<dbReference type="AlphaFoldDB" id="A0A2D0KUX7"/>
<sequence length="72" mass="8702">MLLEGNQYFYRSLSLAERYATLINQFRDIYSADIGYQLLFELMPDLRNIKFIPLLFKKTDRHIYYNSCNNQP</sequence>
<proteinExistence type="predicted"/>
<dbReference type="Proteomes" id="UP000222366">
    <property type="component" value="Unassembled WGS sequence"/>
</dbReference>
<gene>
    <name evidence="1" type="ORF">Xsto_00515</name>
</gene>
<protein>
    <submittedName>
        <fullName evidence="1">Uncharacterized protein</fullName>
    </submittedName>
</protein>
<comment type="caution">
    <text evidence="1">The sequence shown here is derived from an EMBL/GenBank/DDBJ whole genome shotgun (WGS) entry which is preliminary data.</text>
</comment>
<organism evidence="1 2">
    <name type="scientific">Xenorhabdus stockiae</name>
    <dbReference type="NCBI Taxonomy" id="351614"/>
    <lineage>
        <taxon>Bacteria</taxon>
        <taxon>Pseudomonadati</taxon>
        <taxon>Pseudomonadota</taxon>
        <taxon>Gammaproteobacteria</taxon>
        <taxon>Enterobacterales</taxon>
        <taxon>Morganellaceae</taxon>
        <taxon>Xenorhabdus</taxon>
    </lineage>
</organism>
<name>A0A2D0KUX7_9GAMM</name>
<accession>A0A2D0KUX7</accession>
<reference evidence="1 2" key="1">
    <citation type="journal article" date="2017" name="Nat. Microbiol.">
        <title>Natural product diversity associated with the nematode symbionts Photorhabdus and Xenorhabdus.</title>
        <authorList>
            <person name="Tobias N.J."/>
            <person name="Wolff H."/>
            <person name="Djahanschiri B."/>
            <person name="Grundmann F."/>
            <person name="Kronenwerth M."/>
            <person name="Shi Y.M."/>
            <person name="Simonyi S."/>
            <person name="Grun P."/>
            <person name="Shapiro-Ilan D."/>
            <person name="Pidot S.J."/>
            <person name="Stinear T.P."/>
            <person name="Ebersberger I."/>
            <person name="Bode H.B."/>
        </authorList>
    </citation>
    <scope>NUCLEOTIDE SEQUENCE [LARGE SCALE GENOMIC DNA]</scope>
    <source>
        <strain evidence="1 2">DSM 17904</strain>
    </source>
</reference>
<evidence type="ECO:0000313" key="1">
    <source>
        <dbReference type="EMBL" id="PHM67233.1"/>
    </source>
</evidence>